<protein>
    <submittedName>
        <fullName evidence="1">Uncharacterized protein</fullName>
    </submittedName>
</protein>
<sequence>MVYDEVLIALFSPAKRTLLSTCMQTAPCKEKDQDMRVLLLSQRTFESQPSADDMKSSSDCARFSPAMVPAETISPRRLHEARYRELGTPSSKIHRKTSVW</sequence>
<organism evidence="1 2">
    <name type="scientific">Armillaria ostoyae</name>
    <name type="common">Armillaria root rot fungus</name>
    <dbReference type="NCBI Taxonomy" id="47428"/>
    <lineage>
        <taxon>Eukaryota</taxon>
        <taxon>Fungi</taxon>
        <taxon>Dikarya</taxon>
        <taxon>Basidiomycota</taxon>
        <taxon>Agaricomycotina</taxon>
        <taxon>Agaricomycetes</taxon>
        <taxon>Agaricomycetidae</taxon>
        <taxon>Agaricales</taxon>
        <taxon>Marasmiineae</taxon>
        <taxon>Physalacriaceae</taxon>
        <taxon>Armillaria</taxon>
    </lineage>
</organism>
<name>A0A284SC02_ARMOS</name>
<keyword evidence="2" id="KW-1185">Reference proteome</keyword>
<dbReference type="AlphaFoldDB" id="A0A284SC02"/>
<evidence type="ECO:0000313" key="2">
    <source>
        <dbReference type="Proteomes" id="UP000219338"/>
    </source>
</evidence>
<evidence type="ECO:0000313" key="1">
    <source>
        <dbReference type="EMBL" id="SJL18534.1"/>
    </source>
</evidence>
<gene>
    <name evidence="1" type="ORF">ARMOST_22127</name>
</gene>
<reference evidence="2" key="1">
    <citation type="journal article" date="2017" name="Nat. Ecol. Evol.">
        <title>Genome expansion and lineage-specific genetic innovations in the forest pathogenic fungi Armillaria.</title>
        <authorList>
            <person name="Sipos G."/>
            <person name="Prasanna A.N."/>
            <person name="Walter M.C."/>
            <person name="O'Connor E."/>
            <person name="Balint B."/>
            <person name="Krizsan K."/>
            <person name="Kiss B."/>
            <person name="Hess J."/>
            <person name="Varga T."/>
            <person name="Slot J."/>
            <person name="Riley R."/>
            <person name="Boka B."/>
            <person name="Rigling D."/>
            <person name="Barry K."/>
            <person name="Lee J."/>
            <person name="Mihaltcheva S."/>
            <person name="LaButti K."/>
            <person name="Lipzen A."/>
            <person name="Waldron R."/>
            <person name="Moloney N.M."/>
            <person name="Sperisen C."/>
            <person name="Kredics L."/>
            <person name="Vagvoelgyi C."/>
            <person name="Patrignani A."/>
            <person name="Fitzpatrick D."/>
            <person name="Nagy I."/>
            <person name="Doyle S."/>
            <person name="Anderson J.B."/>
            <person name="Grigoriev I.V."/>
            <person name="Gueldener U."/>
            <person name="Muensterkoetter M."/>
            <person name="Nagy L.G."/>
        </authorList>
    </citation>
    <scope>NUCLEOTIDE SEQUENCE [LARGE SCALE GENOMIC DNA]</scope>
    <source>
        <strain evidence="2">C18/9</strain>
    </source>
</reference>
<dbReference type="EMBL" id="FUEG01000062">
    <property type="protein sequence ID" value="SJL18534.1"/>
    <property type="molecule type" value="Genomic_DNA"/>
</dbReference>
<accession>A0A284SC02</accession>
<proteinExistence type="predicted"/>
<dbReference type="Proteomes" id="UP000219338">
    <property type="component" value="Unassembled WGS sequence"/>
</dbReference>